<name>A0A314YC54_PRUYE</name>
<comment type="caution">
    <text evidence="1">The sequence shown here is derived from an EMBL/GenBank/DDBJ whole genome shotgun (WGS) entry which is preliminary data.</text>
</comment>
<dbReference type="AlphaFoldDB" id="A0A314YC54"/>
<proteinExistence type="predicted"/>
<sequence>MECFGWDVQFCFEKDGMFRDCNMRPQDMFQNCKRTINTYDDKISLPMPPTIKAETRMMVVRLLLWVISPSNEHKRLVVVVSKSELESHNKAKHSVEGDTLIL</sequence>
<gene>
    <name evidence="1" type="ORF">Pyn_33880</name>
</gene>
<dbReference type="Proteomes" id="UP000250321">
    <property type="component" value="Unassembled WGS sequence"/>
</dbReference>
<organism evidence="1 2">
    <name type="scientific">Prunus yedoensis var. nudiflora</name>
    <dbReference type="NCBI Taxonomy" id="2094558"/>
    <lineage>
        <taxon>Eukaryota</taxon>
        <taxon>Viridiplantae</taxon>
        <taxon>Streptophyta</taxon>
        <taxon>Embryophyta</taxon>
        <taxon>Tracheophyta</taxon>
        <taxon>Spermatophyta</taxon>
        <taxon>Magnoliopsida</taxon>
        <taxon>eudicotyledons</taxon>
        <taxon>Gunneridae</taxon>
        <taxon>Pentapetalae</taxon>
        <taxon>rosids</taxon>
        <taxon>fabids</taxon>
        <taxon>Rosales</taxon>
        <taxon>Rosaceae</taxon>
        <taxon>Amygdaloideae</taxon>
        <taxon>Amygdaleae</taxon>
        <taxon>Prunus</taxon>
    </lineage>
</organism>
<evidence type="ECO:0000313" key="2">
    <source>
        <dbReference type="Proteomes" id="UP000250321"/>
    </source>
</evidence>
<dbReference type="EMBL" id="PJQY01001349">
    <property type="protein sequence ID" value="PQQ03420.1"/>
    <property type="molecule type" value="Genomic_DNA"/>
</dbReference>
<accession>A0A314YC54</accession>
<reference evidence="1 2" key="1">
    <citation type="submission" date="2018-02" db="EMBL/GenBank/DDBJ databases">
        <title>Draft genome of wild Prunus yedoensis var. nudiflora.</title>
        <authorList>
            <person name="Baek S."/>
            <person name="Kim J.-H."/>
            <person name="Choi K."/>
            <person name="Kim G.-B."/>
            <person name="Cho A."/>
            <person name="Jang H."/>
            <person name="Shin C.-H."/>
            <person name="Yu H.-J."/>
            <person name="Mun J.-H."/>
        </authorList>
    </citation>
    <scope>NUCLEOTIDE SEQUENCE [LARGE SCALE GENOMIC DNA]</scope>
    <source>
        <strain evidence="2">cv. Jeju island</strain>
        <tissue evidence="1">Leaf</tissue>
    </source>
</reference>
<protein>
    <submittedName>
        <fullName evidence="1">Uncharacterized protein</fullName>
    </submittedName>
</protein>
<evidence type="ECO:0000313" key="1">
    <source>
        <dbReference type="EMBL" id="PQQ03420.1"/>
    </source>
</evidence>
<keyword evidence="2" id="KW-1185">Reference proteome</keyword>